<dbReference type="GO" id="GO:0008009">
    <property type="term" value="F:chemokine activity"/>
    <property type="evidence" value="ECO:0007669"/>
    <property type="project" value="InterPro"/>
</dbReference>
<dbReference type="GO" id="GO:0006954">
    <property type="term" value="P:inflammatory response"/>
    <property type="evidence" value="ECO:0007669"/>
    <property type="project" value="TreeGrafter"/>
</dbReference>
<evidence type="ECO:0000313" key="8">
    <source>
        <dbReference type="Ensembl" id="ENSVURP00010011161.1"/>
    </source>
</evidence>
<comment type="similarity">
    <text evidence="1 6">Belongs to the intercrine beta (chemokine CC) family.</text>
</comment>
<evidence type="ECO:0000256" key="2">
    <source>
        <dbReference type="ARBA" id="ARBA00022500"/>
    </source>
</evidence>
<gene>
    <name evidence="8" type="primary">LOC114038956</name>
</gene>
<evidence type="ECO:0000256" key="6">
    <source>
        <dbReference type="RuleBase" id="RU361150"/>
    </source>
</evidence>
<evidence type="ECO:0000256" key="1">
    <source>
        <dbReference type="ARBA" id="ARBA00010868"/>
    </source>
</evidence>
<evidence type="ECO:0000256" key="5">
    <source>
        <dbReference type="ARBA" id="ARBA00023157"/>
    </source>
</evidence>
<name>A0A4X2KMA6_VOMUR</name>
<dbReference type="PANTHER" id="PTHR12015:SF103">
    <property type="entry name" value="C-C MOTIF CHEMOKINE 4-RELATED"/>
    <property type="match status" value="1"/>
</dbReference>
<evidence type="ECO:0000259" key="7">
    <source>
        <dbReference type="SMART" id="SM00199"/>
    </source>
</evidence>
<keyword evidence="5" id="KW-1015">Disulfide bond</keyword>
<feature type="chain" id="PRO_5021442049" description="C-C motif chemokine" evidence="6">
    <location>
        <begin position="29"/>
        <end position="106"/>
    </location>
</feature>
<accession>A0A4X2KMA6</accession>
<reference evidence="9" key="1">
    <citation type="submission" date="2018-12" db="EMBL/GenBank/DDBJ databases">
        <authorList>
            <person name="Yazar S."/>
        </authorList>
    </citation>
    <scope>NUCLEOTIDE SEQUENCE [LARGE SCALE GENOMIC DNA]</scope>
</reference>
<dbReference type="PROSITE" id="PS00472">
    <property type="entry name" value="SMALL_CYTOKINES_CC"/>
    <property type="match status" value="1"/>
</dbReference>
<dbReference type="GO" id="GO:0048020">
    <property type="term" value="F:CCR chemokine receptor binding"/>
    <property type="evidence" value="ECO:0007669"/>
    <property type="project" value="TreeGrafter"/>
</dbReference>
<dbReference type="FunFam" id="2.40.50.40:FF:000002">
    <property type="entry name" value="C-C motif chemokine"/>
    <property type="match status" value="1"/>
</dbReference>
<dbReference type="AlphaFoldDB" id="A0A4X2KMA6"/>
<dbReference type="SUPFAM" id="SSF54117">
    <property type="entry name" value="Interleukin 8-like chemokines"/>
    <property type="match status" value="1"/>
</dbReference>
<dbReference type="CDD" id="cd00272">
    <property type="entry name" value="Chemokine_CC"/>
    <property type="match status" value="1"/>
</dbReference>
<organism evidence="8 9">
    <name type="scientific">Vombatus ursinus</name>
    <name type="common">Common wombat</name>
    <dbReference type="NCBI Taxonomy" id="29139"/>
    <lineage>
        <taxon>Eukaryota</taxon>
        <taxon>Metazoa</taxon>
        <taxon>Chordata</taxon>
        <taxon>Craniata</taxon>
        <taxon>Vertebrata</taxon>
        <taxon>Euteleostomi</taxon>
        <taxon>Mammalia</taxon>
        <taxon>Metatheria</taxon>
        <taxon>Diprotodontia</taxon>
        <taxon>Vombatidae</taxon>
        <taxon>Vombatus</taxon>
    </lineage>
</organism>
<protein>
    <recommendedName>
        <fullName evidence="6">C-C motif chemokine</fullName>
    </recommendedName>
</protein>
<dbReference type="InterPro" id="IPR039809">
    <property type="entry name" value="Chemokine_b/g/d"/>
</dbReference>
<reference evidence="8" key="3">
    <citation type="submission" date="2025-09" db="UniProtKB">
        <authorList>
            <consortium name="Ensembl"/>
        </authorList>
    </citation>
    <scope>IDENTIFICATION</scope>
</reference>
<dbReference type="Pfam" id="PF00048">
    <property type="entry name" value="IL8"/>
    <property type="match status" value="1"/>
</dbReference>
<dbReference type="GO" id="GO:0030335">
    <property type="term" value="P:positive regulation of cell migration"/>
    <property type="evidence" value="ECO:0007669"/>
    <property type="project" value="TreeGrafter"/>
</dbReference>
<dbReference type="GeneTree" id="ENSGT01100000263482"/>
<evidence type="ECO:0000313" key="9">
    <source>
        <dbReference type="Proteomes" id="UP000314987"/>
    </source>
</evidence>
<keyword evidence="9" id="KW-1185">Reference proteome</keyword>
<keyword evidence="4 6" id="KW-0732">Signal</keyword>
<dbReference type="GO" id="GO:0061844">
    <property type="term" value="P:antimicrobial humoral immune response mediated by antimicrobial peptide"/>
    <property type="evidence" value="ECO:0007669"/>
    <property type="project" value="TreeGrafter"/>
</dbReference>
<dbReference type="Ensembl" id="ENSVURT00010012675.1">
    <property type="protein sequence ID" value="ENSVURP00010011161.1"/>
    <property type="gene ID" value="ENSVURG00010008625.1"/>
</dbReference>
<comment type="subcellular location">
    <subcellularLocation>
        <location evidence="6">Secreted</location>
    </subcellularLocation>
</comment>
<dbReference type="GO" id="GO:0048245">
    <property type="term" value="P:eosinophil chemotaxis"/>
    <property type="evidence" value="ECO:0007669"/>
    <property type="project" value="TreeGrafter"/>
</dbReference>
<feature type="signal peptide" evidence="6">
    <location>
        <begin position="1"/>
        <end position="28"/>
    </location>
</feature>
<dbReference type="PANTHER" id="PTHR12015">
    <property type="entry name" value="SMALL INDUCIBLE CYTOKINE A"/>
    <property type="match status" value="1"/>
</dbReference>
<dbReference type="InterPro" id="IPR000827">
    <property type="entry name" value="Chemokine_CC_CS"/>
</dbReference>
<proteinExistence type="inferred from homology"/>
<sequence length="106" mass="11787">MSSPSLLCSFHITLSPVVLSHFIPTSSAKESHRPHSVSFLTVGSDVPTACCFSYTSRKIPQASVVDFYETSSQCSQPAIIFLTKKGYQTCANPREPWVQKYIEKLK</sequence>
<dbReference type="InterPro" id="IPR001811">
    <property type="entry name" value="Chemokine_IL8-like_dom"/>
</dbReference>
<dbReference type="InterPro" id="IPR036048">
    <property type="entry name" value="Interleukin_8-like_sf"/>
</dbReference>
<reference evidence="8" key="2">
    <citation type="submission" date="2025-08" db="UniProtKB">
        <authorList>
            <consortium name="Ensembl"/>
        </authorList>
    </citation>
    <scope>IDENTIFICATION</scope>
</reference>
<dbReference type="Gene3D" id="2.40.50.40">
    <property type="match status" value="1"/>
</dbReference>
<evidence type="ECO:0000256" key="4">
    <source>
        <dbReference type="ARBA" id="ARBA00022729"/>
    </source>
</evidence>
<dbReference type="GO" id="GO:0070098">
    <property type="term" value="P:chemokine-mediated signaling pathway"/>
    <property type="evidence" value="ECO:0007669"/>
    <property type="project" value="TreeGrafter"/>
</dbReference>
<dbReference type="OMA" id="FESTICC"/>
<dbReference type="Proteomes" id="UP000314987">
    <property type="component" value="Unassembled WGS sequence"/>
</dbReference>
<keyword evidence="3 6" id="KW-0202">Cytokine</keyword>
<evidence type="ECO:0000256" key="3">
    <source>
        <dbReference type="ARBA" id="ARBA00022514"/>
    </source>
</evidence>
<keyword evidence="6" id="KW-0964">Secreted</keyword>
<dbReference type="GO" id="GO:0005615">
    <property type="term" value="C:extracellular space"/>
    <property type="evidence" value="ECO:0007669"/>
    <property type="project" value="UniProtKB-KW"/>
</dbReference>
<keyword evidence="2 6" id="KW-0145">Chemotaxis</keyword>
<feature type="domain" description="Chemokine interleukin-8-like" evidence="7">
    <location>
        <begin position="47"/>
        <end position="105"/>
    </location>
</feature>
<dbReference type="SMART" id="SM00199">
    <property type="entry name" value="SCY"/>
    <property type="match status" value="1"/>
</dbReference>